<feature type="region of interest" description="Disordered" evidence="1">
    <location>
        <begin position="311"/>
        <end position="334"/>
    </location>
</feature>
<dbReference type="AlphaFoldDB" id="A0A9W6W8K2"/>
<keyword evidence="3" id="KW-1185">Reference proteome</keyword>
<comment type="caution">
    <text evidence="2">The sequence shown here is derived from an EMBL/GenBank/DDBJ whole genome shotgun (WGS) entry which is preliminary data.</text>
</comment>
<proteinExistence type="predicted"/>
<organism evidence="2 3">
    <name type="scientific">Candida boidinii</name>
    <name type="common">Yeast</name>
    <dbReference type="NCBI Taxonomy" id="5477"/>
    <lineage>
        <taxon>Eukaryota</taxon>
        <taxon>Fungi</taxon>
        <taxon>Dikarya</taxon>
        <taxon>Ascomycota</taxon>
        <taxon>Saccharomycotina</taxon>
        <taxon>Pichiomycetes</taxon>
        <taxon>Pichiales</taxon>
        <taxon>Pichiaceae</taxon>
        <taxon>Ogataea</taxon>
        <taxon>Ogataea/Candida clade</taxon>
    </lineage>
</organism>
<feature type="compositionally biased region" description="Polar residues" evidence="1">
    <location>
        <begin position="11"/>
        <end position="27"/>
    </location>
</feature>
<feature type="region of interest" description="Disordered" evidence="1">
    <location>
        <begin position="1"/>
        <end position="27"/>
    </location>
</feature>
<feature type="compositionally biased region" description="Polar residues" evidence="1">
    <location>
        <begin position="99"/>
        <end position="115"/>
    </location>
</feature>
<evidence type="ECO:0000313" key="2">
    <source>
        <dbReference type="EMBL" id="GME68329.1"/>
    </source>
</evidence>
<sequence length="442" mass="49585">MALSLKRASISMDSTSPYPGTSSVCSKRQCLRSSPILSNCQNLLRDRNGHSSSSSSSSSEEEEDEENDDNSEIVSVKASKNNKLRKQRRNQRSIKRSLGVSNLSDSKLTKAVSQYSDDEDEDDNCQDSSLQNRKRYFMKARKSVNLNFDDDRVSHFIPTDENHSSYSSSYSTKENNCVTHNNGKIVMNDSILTSPTNMFSNRNNINRSHNTSSNNKPFSISNFGMLSPPHGDFGFGCNKARGHILPDSDFTARNRCFDYLVGAIDDVWARYCDATAYGEEQVYGFENGNSSNNKSFGINGNNKMSMMNSSNMMSTNSSTPQTPTSVIASSDDEEGYNSEISATTSLTDYESEYEINKKSSRVCEAPSNVRLQESKDRLIKAKYYLQEFVDSDNVQDCLSFWKRWDMIKYGTIELVEDDDDDDVVENTIDQLEVGRYSGSLSA</sequence>
<feature type="compositionally biased region" description="Acidic residues" evidence="1">
    <location>
        <begin position="116"/>
        <end position="125"/>
    </location>
</feature>
<feature type="compositionally biased region" description="Basic residues" evidence="1">
    <location>
        <begin position="80"/>
        <end position="95"/>
    </location>
</feature>
<feature type="compositionally biased region" description="Polar residues" evidence="1">
    <location>
        <begin position="319"/>
        <end position="328"/>
    </location>
</feature>
<feature type="region of interest" description="Disordered" evidence="1">
    <location>
        <begin position="41"/>
        <end position="129"/>
    </location>
</feature>
<dbReference type="EMBL" id="BSXN01000382">
    <property type="protein sequence ID" value="GME68329.1"/>
    <property type="molecule type" value="Genomic_DNA"/>
</dbReference>
<name>A0A9W6W8K2_CANBO</name>
<evidence type="ECO:0000313" key="3">
    <source>
        <dbReference type="Proteomes" id="UP001165120"/>
    </source>
</evidence>
<protein>
    <submittedName>
        <fullName evidence="2">Unnamed protein product</fullName>
    </submittedName>
</protein>
<reference evidence="2" key="1">
    <citation type="submission" date="2023-04" db="EMBL/GenBank/DDBJ databases">
        <title>Candida boidinii NBRC 10035.</title>
        <authorList>
            <person name="Ichikawa N."/>
            <person name="Sato H."/>
            <person name="Tonouchi N."/>
        </authorList>
    </citation>
    <scope>NUCLEOTIDE SEQUENCE</scope>
    <source>
        <strain evidence="2">NBRC 10035</strain>
    </source>
</reference>
<feature type="compositionally biased region" description="Acidic residues" evidence="1">
    <location>
        <begin position="59"/>
        <end position="71"/>
    </location>
</feature>
<dbReference type="Proteomes" id="UP001165120">
    <property type="component" value="Unassembled WGS sequence"/>
</dbReference>
<gene>
    <name evidence="2" type="ORF">Cboi02_000157500</name>
</gene>
<accession>A0A9W6W8K2</accession>
<evidence type="ECO:0000256" key="1">
    <source>
        <dbReference type="SAM" id="MobiDB-lite"/>
    </source>
</evidence>